<feature type="transmembrane region" description="Helical" evidence="5">
    <location>
        <begin position="168"/>
        <end position="186"/>
    </location>
</feature>
<evidence type="ECO:0000256" key="5">
    <source>
        <dbReference type="SAM" id="Phobius"/>
    </source>
</evidence>
<organism evidence="7 8">
    <name type="scientific">Archangium minus</name>
    <dbReference type="NCBI Taxonomy" id="83450"/>
    <lineage>
        <taxon>Bacteria</taxon>
        <taxon>Pseudomonadati</taxon>
        <taxon>Myxococcota</taxon>
        <taxon>Myxococcia</taxon>
        <taxon>Myxococcales</taxon>
        <taxon>Cystobacterineae</taxon>
        <taxon>Archangiaceae</taxon>
        <taxon>Archangium</taxon>
    </lineage>
</organism>
<feature type="transmembrane region" description="Helical" evidence="5">
    <location>
        <begin position="249"/>
        <end position="270"/>
    </location>
</feature>
<sequence>MSLIRTVHSTAGNGTVASAASTTTPKSSRPATASHDGSAPLSGGLSLLLAAGAGLSVASLYYSQPMLGVIGANIGASATAVGFVPTLTQLGYALGILLLTPLGDRFDRRRIILIKAALLSVALLLGSIAPGIHLLLAVSFAVGLTATLAQDIVPAAATLAPEKQRGKVVGTVMTGLLLGILLSRVISGVVAEHFGWRAMYMIAAASVAMIGVVAWRGLPRFRPTSTLTYRALLGSLAGLWREHGALRRAALAQGLLSVGFSAFWSTLAVMLHGAPFHLGSAAAGAFGLAGAAGALGAPVAGRIADRFGPAVVTRLGAGLTALSFATMLVSPWLEPSARLWLIAASAIGFDLGVQITLVAHQAIVFGIDPAARSRLNAVLFVGVFIGMSLGAASGSLMLAHWGWVAVTLLATTSSLAALLVRLLPGTRTAH</sequence>
<protein>
    <submittedName>
        <fullName evidence="7">MFS transporter</fullName>
    </submittedName>
</protein>
<dbReference type="Gene3D" id="1.20.1250.20">
    <property type="entry name" value="MFS general substrate transporter like domains"/>
    <property type="match status" value="1"/>
</dbReference>
<evidence type="ECO:0000256" key="2">
    <source>
        <dbReference type="ARBA" id="ARBA00022989"/>
    </source>
</evidence>
<feature type="transmembrane region" description="Helical" evidence="5">
    <location>
        <begin position="198"/>
        <end position="218"/>
    </location>
</feature>
<dbReference type="Proteomes" id="UP001611383">
    <property type="component" value="Chromosome"/>
</dbReference>
<accession>A0ABY9X9C4</accession>
<dbReference type="InterPro" id="IPR036259">
    <property type="entry name" value="MFS_trans_sf"/>
</dbReference>
<feature type="transmembrane region" description="Helical" evidence="5">
    <location>
        <begin position="339"/>
        <end position="365"/>
    </location>
</feature>
<dbReference type="Pfam" id="PF07690">
    <property type="entry name" value="MFS_1"/>
    <property type="match status" value="1"/>
</dbReference>
<gene>
    <name evidence="7" type="ORF">F0U60_53730</name>
</gene>
<evidence type="ECO:0000313" key="7">
    <source>
        <dbReference type="EMBL" id="WNG51994.1"/>
    </source>
</evidence>
<dbReference type="PANTHER" id="PTHR42910:SF1">
    <property type="entry name" value="MAJOR FACILITATOR SUPERFAMILY (MFS) PROFILE DOMAIN-CONTAINING PROTEIN"/>
    <property type="match status" value="1"/>
</dbReference>
<dbReference type="InterPro" id="IPR011701">
    <property type="entry name" value="MFS"/>
</dbReference>
<keyword evidence="1 5" id="KW-0812">Transmembrane</keyword>
<evidence type="ECO:0000256" key="3">
    <source>
        <dbReference type="ARBA" id="ARBA00023136"/>
    </source>
</evidence>
<dbReference type="PROSITE" id="PS50850">
    <property type="entry name" value="MFS"/>
    <property type="match status" value="1"/>
</dbReference>
<feature type="transmembrane region" description="Helical" evidence="5">
    <location>
        <begin position="311"/>
        <end position="333"/>
    </location>
</feature>
<feature type="transmembrane region" description="Helical" evidence="5">
    <location>
        <begin position="39"/>
        <end position="62"/>
    </location>
</feature>
<keyword evidence="3 5" id="KW-0472">Membrane</keyword>
<feature type="transmembrane region" description="Helical" evidence="5">
    <location>
        <begin position="74"/>
        <end position="99"/>
    </location>
</feature>
<feature type="domain" description="Major facilitator superfamily (MFS) profile" evidence="6">
    <location>
        <begin position="45"/>
        <end position="428"/>
    </location>
</feature>
<dbReference type="EMBL" id="CP043494">
    <property type="protein sequence ID" value="WNG51994.1"/>
    <property type="molecule type" value="Genomic_DNA"/>
</dbReference>
<feature type="region of interest" description="Disordered" evidence="4">
    <location>
        <begin position="15"/>
        <end position="37"/>
    </location>
</feature>
<feature type="transmembrane region" description="Helical" evidence="5">
    <location>
        <begin position="377"/>
        <end position="397"/>
    </location>
</feature>
<feature type="transmembrane region" description="Helical" evidence="5">
    <location>
        <begin position="135"/>
        <end position="156"/>
    </location>
</feature>
<evidence type="ECO:0000256" key="4">
    <source>
        <dbReference type="SAM" id="MobiDB-lite"/>
    </source>
</evidence>
<dbReference type="PANTHER" id="PTHR42910">
    <property type="entry name" value="TRANSPORTER SCO4007-RELATED"/>
    <property type="match status" value="1"/>
</dbReference>
<dbReference type="InterPro" id="IPR020846">
    <property type="entry name" value="MFS_dom"/>
</dbReference>
<keyword evidence="2 5" id="KW-1133">Transmembrane helix</keyword>
<feature type="transmembrane region" description="Helical" evidence="5">
    <location>
        <begin position="403"/>
        <end position="423"/>
    </location>
</feature>
<feature type="transmembrane region" description="Helical" evidence="5">
    <location>
        <begin position="111"/>
        <end position="129"/>
    </location>
</feature>
<evidence type="ECO:0000313" key="8">
    <source>
        <dbReference type="Proteomes" id="UP001611383"/>
    </source>
</evidence>
<keyword evidence="8" id="KW-1185">Reference proteome</keyword>
<name>A0ABY9X9C4_9BACT</name>
<proteinExistence type="predicted"/>
<dbReference type="CDD" id="cd17324">
    <property type="entry name" value="MFS_NepI_like"/>
    <property type="match status" value="1"/>
</dbReference>
<dbReference type="RefSeq" id="WP_395812297.1">
    <property type="nucleotide sequence ID" value="NZ_CP043494.1"/>
</dbReference>
<feature type="transmembrane region" description="Helical" evidence="5">
    <location>
        <begin position="276"/>
        <end position="299"/>
    </location>
</feature>
<evidence type="ECO:0000259" key="6">
    <source>
        <dbReference type="PROSITE" id="PS50850"/>
    </source>
</evidence>
<dbReference type="SUPFAM" id="SSF103473">
    <property type="entry name" value="MFS general substrate transporter"/>
    <property type="match status" value="1"/>
</dbReference>
<reference evidence="7 8" key="1">
    <citation type="submission" date="2019-08" db="EMBL/GenBank/DDBJ databases">
        <title>Archangium and Cystobacter genomes.</title>
        <authorList>
            <person name="Chen I.-C.K."/>
            <person name="Wielgoss S."/>
        </authorList>
    </citation>
    <scope>NUCLEOTIDE SEQUENCE [LARGE SCALE GENOMIC DNA]</scope>
    <source>
        <strain evidence="7 8">Cbm 6</strain>
    </source>
</reference>
<evidence type="ECO:0000256" key="1">
    <source>
        <dbReference type="ARBA" id="ARBA00022692"/>
    </source>
</evidence>